<dbReference type="AlphaFoldDB" id="A0A8X8CDH4"/>
<evidence type="ECO:0000256" key="1">
    <source>
        <dbReference type="SAM" id="MobiDB-lite"/>
    </source>
</evidence>
<sequence>MAEVVRMAIDGEDESKPNGQDQPKKTLKRKRATLTPKQQQQLLNIRGEQKGAKIEELKREMKGLFGYYKETTSQKMGFGFGVDLSGNECGNVNAMVDLLMEESGMSFTKLVEEIYKKLVKMSGNLTVAVVKNAALFVGQRVMYGVHNVDADILEDETHSRLWCWEKDQILSKATTFDSPSKESKRIAEAITQLMDCALSSNDNITADDIRRIFSAQGRRVLCGKPALISTAPSLSAQCIVKRAERLVARALKKAGLSVSSPKLLMKDKNLVISMIGRELRTLIICLGTKYFVHIRDSTVSTSNQLWYIFGTRQEKLCNIAEIVPLVFKQATFAHTELQSQSSDRHGGQLLVFQFATRSCQLSVICLKHRVESLRPSVSGVHNTYASEMINSV</sequence>
<evidence type="ECO:0000313" key="2">
    <source>
        <dbReference type="EMBL" id="KAG6758151.1"/>
    </source>
</evidence>
<keyword evidence="3" id="KW-1185">Reference proteome</keyword>
<feature type="region of interest" description="Disordered" evidence="1">
    <location>
        <begin position="1"/>
        <end position="33"/>
    </location>
</feature>
<dbReference type="GO" id="GO:0006334">
    <property type="term" value="P:nucleosome assembly"/>
    <property type="evidence" value="ECO:0007669"/>
    <property type="project" value="TreeGrafter"/>
</dbReference>
<dbReference type="PANTHER" id="PTHR15272">
    <property type="entry name" value="CHROMATIN ASSEMBLY FACTOR 1 SUBUNIT A CAF-1 SUBUNIT A"/>
    <property type="match status" value="1"/>
</dbReference>
<name>A0A8X8CDH4_POPTO</name>
<reference evidence="2" key="1">
    <citation type="journal article" date="2020" name="bioRxiv">
        <title>Hybrid origin of Populus tomentosa Carr. identified through genome sequencing and phylogenomic analysis.</title>
        <authorList>
            <person name="An X."/>
            <person name="Gao K."/>
            <person name="Chen Z."/>
            <person name="Li J."/>
            <person name="Yang X."/>
            <person name="Yang X."/>
            <person name="Zhou J."/>
            <person name="Guo T."/>
            <person name="Zhao T."/>
            <person name="Huang S."/>
            <person name="Miao D."/>
            <person name="Khan W.U."/>
            <person name="Rao P."/>
            <person name="Ye M."/>
            <person name="Lei B."/>
            <person name="Liao W."/>
            <person name="Wang J."/>
            <person name="Ji L."/>
            <person name="Li Y."/>
            <person name="Guo B."/>
            <person name="Mustafa N.S."/>
            <person name="Li S."/>
            <person name="Yun Q."/>
            <person name="Keller S.R."/>
            <person name="Mao J."/>
            <person name="Zhang R."/>
            <person name="Strauss S.H."/>
        </authorList>
    </citation>
    <scope>NUCLEOTIDE SEQUENCE</scope>
    <source>
        <strain evidence="2">GM15</strain>
        <tissue evidence="2">Leaf</tissue>
    </source>
</reference>
<protein>
    <submittedName>
        <fullName evidence="2">Uncharacterized protein</fullName>
    </submittedName>
</protein>
<dbReference type="Proteomes" id="UP000886885">
    <property type="component" value="Chromosome 10D"/>
</dbReference>
<organism evidence="2 3">
    <name type="scientific">Populus tomentosa</name>
    <name type="common">Chinese white poplar</name>
    <dbReference type="NCBI Taxonomy" id="118781"/>
    <lineage>
        <taxon>Eukaryota</taxon>
        <taxon>Viridiplantae</taxon>
        <taxon>Streptophyta</taxon>
        <taxon>Embryophyta</taxon>
        <taxon>Tracheophyta</taxon>
        <taxon>Spermatophyta</taxon>
        <taxon>Magnoliopsida</taxon>
        <taxon>eudicotyledons</taxon>
        <taxon>Gunneridae</taxon>
        <taxon>Pentapetalae</taxon>
        <taxon>rosids</taxon>
        <taxon>fabids</taxon>
        <taxon>Malpighiales</taxon>
        <taxon>Salicaceae</taxon>
        <taxon>Saliceae</taxon>
        <taxon>Populus</taxon>
    </lineage>
</organism>
<evidence type="ECO:0000313" key="3">
    <source>
        <dbReference type="Proteomes" id="UP000886885"/>
    </source>
</evidence>
<comment type="caution">
    <text evidence="2">The sequence shown here is derived from an EMBL/GenBank/DDBJ whole genome shotgun (WGS) entry which is preliminary data.</text>
</comment>
<proteinExistence type="predicted"/>
<dbReference type="OrthoDB" id="784719at2759"/>
<gene>
    <name evidence="2" type="ORF">POTOM_038487</name>
</gene>
<dbReference type="GO" id="GO:0005634">
    <property type="term" value="C:nucleus"/>
    <property type="evidence" value="ECO:0007669"/>
    <property type="project" value="TreeGrafter"/>
</dbReference>
<dbReference type="EMBL" id="JAAWWB010000020">
    <property type="protein sequence ID" value="KAG6758151.1"/>
    <property type="molecule type" value="Genomic_DNA"/>
</dbReference>
<dbReference type="GO" id="GO:0033186">
    <property type="term" value="C:CAF-1 complex"/>
    <property type="evidence" value="ECO:0007669"/>
    <property type="project" value="TreeGrafter"/>
</dbReference>
<accession>A0A8X8CDH4</accession>
<dbReference type="PANTHER" id="PTHR15272:SF0">
    <property type="entry name" value="CHROMATIN ASSEMBLY FACTOR 1 SUBUNIT A"/>
    <property type="match status" value="1"/>
</dbReference>